<sequence>IYDDGRKSCDSGDFVWQDAPEHYCLHVYPRQTPKDNRYIELYQDSCSYVDGTIGSWDIFKHKYANCTDDPIIGIGVLPGPSPTGSKSRKRRNILSRKHRKIL</sequence>
<accession>A0A9N9BXI9</accession>
<keyword evidence="3" id="KW-1185">Reference proteome</keyword>
<dbReference type="EMBL" id="CAJVPZ010007215">
    <property type="protein sequence ID" value="CAG8583347.1"/>
    <property type="molecule type" value="Genomic_DNA"/>
</dbReference>
<feature type="non-terminal residue" evidence="2">
    <location>
        <position position="1"/>
    </location>
</feature>
<feature type="compositionally biased region" description="Basic residues" evidence="1">
    <location>
        <begin position="86"/>
        <end position="102"/>
    </location>
</feature>
<feature type="region of interest" description="Disordered" evidence="1">
    <location>
        <begin position="77"/>
        <end position="102"/>
    </location>
</feature>
<evidence type="ECO:0000313" key="2">
    <source>
        <dbReference type="EMBL" id="CAG8583347.1"/>
    </source>
</evidence>
<reference evidence="2" key="1">
    <citation type="submission" date="2021-06" db="EMBL/GenBank/DDBJ databases">
        <authorList>
            <person name="Kallberg Y."/>
            <person name="Tangrot J."/>
            <person name="Rosling A."/>
        </authorList>
    </citation>
    <scope>NUCLEOTIDE SEQUENCE</scope>
    <source>
        <strain evidence="2">IN212</strain>
    </source>
</reference>
<proteinExistence type="predicted"/>
<organism evidence="2 3">
    <name type="scientific">Racocetra fulgida</name>
    <dbReference type="NCBI Taxonomy" id="60492"/>
    <lineage>
        <taxon>Eukaryota</taxon>
        <taxon>Fungi</taxon>
        <taxon>Fungi incertae sedis</taxon>
        <taxon>Mucoromycota</taxon>
        <taxon>Glomeromycotina</taxon>
        <taxon>Glomeromycetes</taxon>
        <taxon>Diversisporales</taxon>
        <taxon>Gigasporaceae</taxon>
        <taxon>Racocetra</taxon>
    </lineage>
</organism>
<protein>
    <submittedName>
        <fullName evidence="2">11586_t:CDS:1</fullName>
    </submittedName>
</protein>
<name>A0A9N9BXI9_9GLOM</name>
<evidence type="ECO:0000256" key="1">
    <source>
        <dbReference type="SAM" id="MobiDB-lite"/>
    </source>
</evidence>
<dbReference type="AlphaFoldDB" id="A0A9N9BXI9"/>
<comment type="caution">
    <text evidence="2">The sequence shown here is derived from an EMBL/GenBank/DDBJ whole genome shotgun (WGS) entry which is preliminary data.</text>
</comment>
<gene>
    <name evidence="2" type="ORF">RFULGI_LOCUS5941</name>
</gene>
<dbReference type="OrthoDB" id="2428084at2759"/>
<evidence type="ECO:0000313" key="3">
    <source>
        <dbReference type="Proteomes" id="UP000789396"/>
    </source>
</evidence>
<dbReference type="Proteomes" id="UP000789396">
    <property type="component" value="Unassembled WGS sequence"/>
</dbReference>